<evidence type="ECO:0000256" key="1">
    <source>
        <dbReference type="SAM" id="SignalP"/>
    </source>
</evidence>
<gene>
    <name evidence="2" type="ORF">ACTIVE_6218</name>
</gene>
<feature type="chain" id="PRO_5039193267" description="Secreted protein" evidence="1">
    <location>
        <begin position="29"/>
        <end position="255"/>
    </location>
</feature>
<dbReference type="RefSeq" id="WP_173098357.1">
    <property type="nucleotide sequence ID" value="NZ_CP053892.1"/>
</dbReference>
<dbReference type="AlphaFoldDB" id="A0A7D3W2K7"/>
<name>A0A7D3W2K7_ACTVE</name>
<protein>
    <recommendedName>
        <fullName evidence="4">Secreted protein</fullName>
    </recommendedName>
</protein>
<feature type="signal peptide" evidence="1">
    <location>
        <begin position="1"/>
        <end position="28"/>
    </location>
</feature>
<evidence type="ECO:0000313" key="2">
    <source>
        <dbReference type="EMBL" id="QKG24571.1"/>
    </source>
</evidence>
<accession>A0A7D3W2K7</accession>
<evidence type="ECO:0000313" key="3">
    <source>
        <dbReference type="Proteomes" id="UP000501240"/>
    </source>
</evidence>
<dbReference type="Proteomes" id="UP000501240">
    <property type="component" value="Chromosome"/>
</dbReference>
<organism evidence="2 3">
    <name type="scientific">Actinomadura verrucosospora</name>
    <dbReference type="NCBI Taxonomy" id="46165"/>
    <lineage>
        <taxon>Bacteria</taxon>
        <taxon>Bacillati</taxon>
        <taxon>Actinomycetota</taxon>
        <taxon>Actinomycetes</taxon>
        <taxon>Streptosporangiales</taxon>
        <taxon>Thermomonosporaceae</taxon>
        <taxon>Actinomadura</taxon>
    </lineage>
</organism>
<sequence length="255" mass="26358">MRSPFRRRSGLAALALAAGTALSGAALAPSASAETVPAFSFAKCPALPSGADPTWWNCNVAIINGGTFTLGKLDQAITSPITLTYAVGFDPVTLEQKVIVGGFQADRMLVKPGIFGDPIFTAVYAKPEYAGFMDLQNGDVLLNLKVKVINPNLGSYCSIGSTGNPIKLHLIFGTTSPPPPNQPISGSTPVDVSTDPPVFKATMVDNSFAVPGSSGCGLGGSLNWLVNSQAGVPSAAGGNTAIFNQYVSYKPYTDL</sequence>
<reference evidence="2 3" key="1">
    <citation type="submission" date="2020-05" db="EMBL/GenBank/DDBJ databases">
        <title>Actinomadura verrucosospora NRRL-B18236 (PFL_A860) Genome sequencing and assembly.</title>
        <authorList>
            <person name="Samborskyy M."/>
        </authorList>
    </citation>
    <scope>NUCLEOTIDE SEQUENCE [LARGE SCALE GENOMIC DNA]</scope>
    <source>
        <strain evidence="2 3">NRRL:B18236</strain>
    </source>
</reference>
<keyword evidence="1" id="KW-0732">Signal</keyword>
<dbReference type="InterPro" id="IPR006311">
    <property type="entry name" value="TAT_signal"/>
</dbReference>
<dbReference type="EMBL" id="CP053892">
    <property type="protein sequence ID" value="QKG24571.1"/>
    <property type="molecule type" value="Genomic_DNA"/>
</dbReference>
<keyword evidence="3" id="KW-1185">Reference proteome</keyword>
<dbReference type="PROSITE" id="PS51318">
    <property type="entry name" value="TAT"/>
    <property type="match status" value="1"/>
</dbReference>
<evidence type="ECO:0008006" key="4">
    <source>
        <dbReference type="Google" id="ProtNLM"/>
    </source>
</evidence>
<proteinExistence type="predicted"/>